<name>A0A0H5G6L8_YEREN</name>
<reference evidence="1 2" key="1">
    <citation type="submission" date="2015-03" db="EMBL/GenBank/DDBJ databases">
        <authorList>
            <person name="Murphy D."/>
        </authorList>
    </citation>
    <scope>NUCLEOTIDE SEQUENCE [LARGE SCALE GENOMIC DNA]</scope>
    <source>
        <strain evidence="1 2">IP26249</strain>
    </source>
</reference>
<proteinExistence type="predicted"/>
<protein>
    <submittedName>
        <fullName evidence="1">Uncharacterized protein</fullName>
    </submittedName>
</protein>
<dbReference type="EMBL" id="CGBR01000006">
    <property type="protein sequence ID" value="CFQ58118.1"/>
    <property type="molecule type" value="Genomic_DNA"/>
</dbReference>
<accession>A0A0H5G6L8</accession>
<dbReference type="AlphaFoldDB" id="A0A0H5G6L8"/>
<gene>
    <name evidence="1" type="ORF">ERS137941_01249</name>
</gene>
<evidence type="ECO:0000313" key="2">
    <source>
        <dbReference type="Proteomes" id="UP000048841"/>
    </source>
</evidence>
<evidence type="ECO:0000313" key="1">
    <source>
        <dbReference type="EMBL" id="CFQ58118.1"/>
    </source>
</evidence>
<organism evidence="1 2">
    <name type="scientific">Yersinia enterocolitica</name>
    <dbReference type="NCBI Taxonomy" id="630"/>
    <lineage>
        <taxon>Bacteria</taxon>
        <taxon>Pseudomonadati</taxon>
        <taxon>Pseudomonadota</taxon>
        <taxon>Gammaproteobacteria</taxon>
        <taxon>Enterobacterales</taxon>
        <taxon>Yersiniaceae</taxon>
        <taxon>Yersinia</taxon>
    </lineage>
</organism>
<sequence length="43" mass="5046">MGVIPNSIQFCFYPNLLLNIICRNFHTNKSELSHSVFQKVFNM</sequence>
<dbReference type="Proteomes" id="UP000048841">
    <property type="component" value="Unassembled WGS sequence"/>
</dbReference>